<organism evidence="1 2">
    <name type="scientific">Actinidia rufa</name>
    <dbReference type="NCBI Taxonomy" id="165716"/>
    <lineage>
        <taxon>Eukaryota</taxon>
        <taxon>Viridiplantae</taxon>
        <taxon>Streptophyta</taxon>
        <taxon>Embryophyta</taxon>
        <taxon>Tracheophyta</taxon>
        <taxon>Spermatophyta</taxon>
        <taxon>Magnoliopsida</taxon>
        <taxon>eudicotyledons</taxon>
        <taxon>Gunneridae</taxon>
        <taxon>Pentapetalae</taxon>
        <taxon>asterids</taxon>
        <taxon>Ericales</taxon>
        <taxon>Actinidiaceae</taxon>
        <taxon>Actinidia</taxon>
    </lineage>
</organism>
<dbReference type="Gene3D" id="3.40.30.10">
    <property type="entry name" value="Glutaredoxin"/>
    <property type="match status" value="1"/>
</dbReference>
<comment type="caution">
    <text evidence="1">The sequence shown here is derived from an EMBL/GenBank/DDBJ whole genome shotgun (WGS) entry which is preliminary data.</text>
</comment>
<dbReference type="InterPro" id="IPR036249">
    <property type="entry name" value="Thioredoxin-like_sf"/>
</dbReference>
<dbReference type="AlphaFoldDB" id="A0A7J0DIL8"/>
<reference evidence="2" key="1">
    <citation type="submission" date="2019-07" db="EMBL/GenBank/DDBJ databases">
        <title>De Novo Assembly of kiwifruit Actinidia rufa.</title>
        <authorList>
            <person name="Sugita-Konishi S."/>
            <person name="Sato K."/>
            <person name="Mori E."/>
            <person name="Abe Y."/>
            <person name="Kisaki G."/>
            <person name="Hamano K."/>
            <person name="Suezawa K."/>
            <person name="Otani M."/>
            <person name="Fukuda T."/>
            <person name="Manabe T."/>
            <person name="Gomi K."/>
            <person name="Tabuchi M."/>
            <person name="Akimitsu K."/>
            <person name="Kataoka I."/>
        </authorList>
    </citation>
    <scope>NUCLEOTIDE SEQUENCE [LARGE SCALE GENOMIC DNA]</scope>
    <source>
        <strain evidence="2">cv. Fuchu</strain>
    </source>
</reference>
<dbReference type="Proteomes" id="UP000585474">
    <property type="component" value="Unassembled WGS sequence"/>
</dbReference>
<dbReference type="EMBL" id="BJWL01000240">
    <property type="protein sequence ID" value="GFS36055.1"/>
    <property type="molecule type" value="Genomic_DNA"/>
</dbReference>
<evidence type="ECO:0000313" key="1">
    <source>
        <dbReference type="EMBL" id="GFS36055.1"/>
    </source>
</evidence>
<keyword evidence="2" id="KW-1185">Reference proteome</keyword>
<dbReference type="SUPFAM" id="SSF52833">
    <property type="entry name" value="Thioredoxin-like"/>
    <property type="match status" value="1"/>
</dbReference>
<protein>
    <submittedName>
        <fullName evidence="1">PDI-like 2-3</fullName>
    </submittedName>
</protein>
<sequence length="100" mass="11706">MEYGIKGFPTIKVFVPGKLPVDYQGAGEVKPIVEFALQQFFILEDDEYDLEKLVDDICGVAEWDPILEELQEMVNGVRDTWKRNTSMEKVIVIFYYFQYN</sequence>
<dbReference type="OrthoDB" id="10264505at2759"/>
<gene>
    <name evidence="1" type="ORF">Acr_00g0043640</name>
</gene>
<proteinExistence type="predicted"/>
<name>A0A7J0DIL8_9ERIC</name>
<accession>A0A7J0DIL8</accession>
<evidence type="ECO:0000313" key="2">
    <source>
        <dbReference type="Proteomes" id="UP000585474"/>
    </source>
</evidence>